<dbReference type="STRING" id="28087.Lsai_1638"/>
<reference evidence="2 3" key="1">
    <citation type="submission" date="2015-11" db="EMBL/GenBank/DDBJ databases">
        <title>Genomic analysis of 38 Legionella species identifies large and diverse effector repertoires.</title>
        <authorList>
            <person name="Burstein D."/>
            <person name="Amaro F."/>
            <person name="Zusman T."/>
            <person name="Lifshitz Z."/>
            <person name="Cohen O."/>
            <person name="Gilbert J.A."/>
            <person name="Pupko T."/>
            <person name="Shuman H.A."/>
            <person name="Segal G."/>
        </authorList>
    </citation>
    <scope>NUCLEOTIDE SEQUENCE [LARGE SCALE GENOMIC DNA]</scope>
    <source>
        <strain evidence="2 3">Mt.St.Helens-4</strain>
    </source>
</reference>
<dbReference type="Proteomes" id="UP000054621">
    <property type="component" value="Unassembled WGS sequence"/>
</dbReference>
<comment type="caution">
    <text evidence="2">The sequence shown here is derived from an EMBL/GenBank/DDBJ whole genome shotgun (WGS) entry which is preliminary data.</text>
</comment>
<dbReference type="InterPro" id="IPR036249">
    <property type="entry name" value="Thioredoxin-like_sf"/>
</dbReference>
<dbReference type="CDD" id="cd02978">
    <property type="entry name" value="KaiB_like"/>
    <property type="match status" value="1"/>
</dbReference>
<proteinExistence type="predicted"/>
<dbReference type="InterPro" id="IPR039022">
    <property type="entry name" value="KaiB-like"/>
</dbReference>
<gene>
    <name evidence="2" type="ORF">Lsai_1638</name>
</gene>
<evidence type="ECO:0000313" key="2">
    <source>
        <dbReference type="EMBL" id="KTD58116.1"/>
    </source>
</evidence>
<dbReference type="InterPro" id="IPR011649">
    <property type="entry name" value="KaiB_domain"/>
</dbReference>
<name>A0A0W0YMW0_9GAMM</name>
<dbReference type="Pfam" id="PF07689">
    <property type="entry name" value="KaiB"/>
    <property type="match status" value="1"/>
</dbReference>
<dbReference type="GO" id="GO:0048511">
    <property type="term" value="P:rhythmic process"/>
    <property type="evidence" value="ECO:0007669"/>
    <property type="project" value="InterPro"/>
</dbReference>
<dbReference type="PANTHER" id="PTHR41709">
    <property type="entry name" value="KAIB-LIKE PROTEIN 1"/>
    <property type="match status" value="1"/>
</dbReference>
<dbReference type="SMART" id="SM01248">
    <property type="entry name" value="KaiB"/>
    <property type="match status" value="1"/>
</dbReference>
<dbReference type="Gene3D" id="3.40.30.10">
    <property type="entry name" value="Glutaredoxin"/>
    <property type="match status" value="1"/>
</dbReference>
<dbReference type="PANTHER" id="PTHR41709:SF2">
    <property type="entry name" value="CIRCADIAN CLOCK PROTEIN KAIB2"/>
    <property type="match status" value="1"/>
</dbReference>
<dbReference type="SUPFAM" id="SSF52833">
    <property type="entry name" value="Thioredoxin-like"/>
    <property type="match status" value="1"/>
</dbReference>
<organism evidence="2 3">
    <name type="scientific">Legionella sainthelensi</name>
    <dbReference type="NCBI Taxonomy" id="28087"/>
    <lineage>
        <taxon>Bacteria</taxon>
        <taxon>Pseudomonadati</taxon>
        <taxon>Pseudomonadota</taxon>
        <taxon>Gammaproteobacteria</taxon>
        <taxon>Legionellales</taxon>
        <taxon>Legionellaceae</taxon>
        <taxon>Legionella</taxon>
    </lineage>
</organism>
<evidence type="ECO:0000313" key="3">
    <source>
        <dbReference type="Proteomes" id="UP000054621"/>
    </source>
</evidence>
<feature type="domain" description="KaiB" evidence="1">
    <location>
        <begin position="7"/>
        <end position="89"/>
    </location>
</feature>
<accession>A0A0W0YMW0</accession>
<dbReference type="EMBL" id="LNYV01000015">
    <property type="protein sequence ID" value="KTD58116.1"/>
    <property type="molecule type" value="Genomic_DNA"/>
</dbReference>
<dbReference type="PATRIC" id="fig|28087.4.peg.1755"/>
<sequence>MAKFKLKLYIIGYTSTAKKAIKNLHEICALPELQGMYEAEVINLLEHPQLAESEKIIATPVLIKDLPEPIRRIIGDLSDREKVLVGLNISEI</sequence>
<dbReference type="RefSeq" id="WP_027271937.1">
    <property type="nucleotide sequence ID" value="NZ_CAAAJE010000029.1"/>
</dbReference>
<protein>
    <submittedName>
        <fullName evidence="2">KaiB-like protein 2</fullName>
    </submittedName>
</protein>
<evidence type="ECO:0000259" key="1">
    <source>
        <dbReference type="SMART" id="SM01248"/>
    </source>
</evidence>
<dbReference type="eggNOG" id="COG4251">
    <property type="taxonomic scope" value="Bacteria"/>
</dbReference>
<dbReference type="AlphaFoldDB" id="A0A0W0YMW0"/>